<evidence type="ECO:0000313" key="2">
    <source>
        <dbReference type="Proteomes" id="UP000014974"/>
    </source>
</evidence>
<dbReference type="RefSeq" id="WP_020894054.1">
    <property type="nucleotide sequence ID" value="NZ_ATNM01000055.1"/>
</dbReference>
<comment type="caution">
    <text evidence="1">The sequence shown here is derived from an EMBL/GenBank/DDBJ whole genome shotgun (WGS) entry which is preliminary data.</text>
</comment>
<dbReference type="EMBL" id="ATNM01000055">
    <property type="protein sequence ID" value="EPR69894.1"/>
    <property type="molecule type" value="Genomic_DNA"/>
</dbReference>
<protein>
    <submittedName>
        <fullName evidence="1">TsaB protein, required for threonylcarbamoyladenosine (T(6)A) formation in tRNA</fullName>
    </submittedName>
</protein>
<dbReference type="PATRIC" id="fig|641524.5.peg.1162"/>
<dbReference type="STRING" id="641524.ADICYQ_1173"/>
<evidence type="ECO:0000313" key="1">
    <source>
        <dbReference type="EMBL" id="EPR69894.1"/>
    </source>
</evidence>
<gene>
    <name evidence="1" type="ORF">ADICYQ_1173</name>
</gene>
<accession>S7WT00</accession>
<dbReference type="Proteomes" id="UP000014974">
    <property type="component" value="Unassembled WGS sequence"/>
</dbReference>
<sequence>MNNSNARYIDKLNSAASLGELAYRKFVNKDFEDIAYFEPNYLKEFLVLKSKKNPLLL</sequence>
<name>S7WT00_9BACT</name>
<dbReference type="eggNOG" id="COG1214">
    <property type="taxonomic scope" value="Bacteria"/>
</dbReference>
<proteinExistence type="predicted"/>
<dbReference type="AlphaFoldDB" id="S7WT00"/>
<reference evidence="1 2" key="1">
    <citation type="journal article" date="2013" name="Genome Announc.">
        <title>Draft Genome Sequence of Cyclobacterium qasimii Strain M12-11BT, Isolated from Arctic Marine Sediment.</title>
        <authorList>
            <person name="Shivaji S."/>
            <person name="Ara S."/>
            <person name="Singh A."/>
            <person name="Kumar Pinnaka A."/>
        </authorList>
    </citation>
    <scope>NUCLEOTIDE SEQUENCE [LARGE SCALE GENOMIC DNA]</scope>
    <source>
        <strain evidence="1 2">M12-11B</strain>
    </source>
</reference>
<organism evidence="1 2">
    <name type="scientific">Cyclobacterium qasimii M12-11B</name>
    <dbReference type="NCBI Taxonomy" id="641524"/>
    <lineage>
        <taxon>Bacteria</taxon>
        <taxon>Pseudomonadati</taxon>
        <taxon>Bacteroidota</taxon>
        <taxon>Cytophagia</taxon>
        <taxon>Cytophagales</taxon>
        <taxon>Cyclobacteriaceae</taxon>
        <taxon>Cyclobacterium</taxon>
    </lineage>
</organism>